<protein>
    <submittedName>
        <fullName evidence="1">Uncharacterized protein</fullName>
    </submittedName>
</protein>
<proteinExistence type="predicted"/>
<evidence type="ECO:0000313" key="2">
    <source>
        <dbReference type="Proteomes" id="UP000017090"/>
    </source>
</evidence>
<comment type="caution">
    <text evidence="1">The sequence shown here is derived from an EMBL/GenBank/DDBJ whole genome shotgun (WGS) entry which is preliminary data.</text>
</comment>
<dbReference type="AlphaFoldDB" id="U7UR77"/>
<gene>
    <name evidence="1" type="ORF">HMPREF1250_2064</name>
</gene>
<evidence type="ECO:0000313" key="1">
    <source>
        <dbReference type="EMBL" id="ERT61947.1"/>
    </source>
</evidence>
<reference evidence="1 2" key="1">
    <citation type="submission" date="2013-09" db="EMBL/GenBank/DDBJ databases">
        <authorList>
            <person name="Durkin A.S."/>
            <person name="Haft D.R."/>
            <person name="McCorrison J."/>
            <person name="Torralba M."/>
            <person name="Gillis M."/>
            <person name="Haft D.H."/>
            <person name="Methe B."/>
            <person name="Sutton G."/>
            <person name="Nelson K.E."/>
        </authorList>
    </citation>
    <scope>NUCLEOTIDE SEQUENCE [LARGE SCALE GENOMIC DNA]</scope>
    <source>
        <strain evidence="1 2">BV3C16-1</strain>
    </source>
</reference>
<dbReference type="PATRIC" id="fig|1111454.3.peg.395"/>
<sequence>MFSIFTILSDSLPIGMSILPYYQAEVELYFASICELSDTLSGVPTLLKISRFTLEYAVSLAFSLTIDSTIYIVPPIEVWVI</sequence>
<dbReference type="Proteomes" id="UP000017090">
    <property type="component" value="Unassembled WGS sequence"/>
</dbReference>
<keyword evidence="2" id="KW-1185">Reference proteome</keyword>
<accession>U7UR77</accession>
<name>U7UR77_9FIRM</name>
<dbReference type="EMBL" id="AWXA01000007">
    <property type="protein sequence ID" value="ERT61947.1"/>
    <property type="molecule type" value="Genomic_DNA"/>
</dbReference>
<organism evidence="1 2">
    <name type="scientific">Megasphaera vaginalis</name>
    <name type="common">ex Srinivasan et al. 2021</name>
    <dbReference type="NCBI Taxonomy" id="1111454"/>
    <lineage>
        <taxon>Bacteria</taxon>
        <taxon>Bacillati</taxon>
        <taxon>Bacillota</taxon>
        <taxon>Negativicutes</taxon>
        <taxon>Veillonellales</taxon>
        <taxon>Veillonellaceae</taxon>
        <taxon>Megasphaera</taxon>
    </lineage>
</organism>